<evidence type="ECO:0000313" key="3">
    <source>
        <dbReference type="Proteomes" id="UP000018445"/>
    </source>
</evidence>
<proteinExistence type="predicted"/>
<protein>
    <submittedName>
        <fullName evidence="2">Type IV pilus modification protein PilV</fullName>
    </submittedName>
</protein>
<name>N8ZWD0_ACIVR</name>
<dbReference type="HOGENOM" id="CLU_103234_1_0_6"/>
<dbReference type="InterPro" id="IPR054402">
    <property type="entry name" value="Tt1218-like_dom"/>
</dbReference>
<reference evidence="2 3" key="1">
    <citation type="submission" date="2013-02" db="EMBL/GenBank/DDBJ databases">
        <title>The Genome Sequence of Acinetobacter venetianus CIP 110063.</title>
        <authorList>
            <consortium name="The Broad Institute Genome Sequencing Platform"/>
            <consortium name="The Broad Institute Genome Sequencing Center for Infectious Disease"/>
            <person name="Cerqueira G."/>
            <person name="Feldgarden M."/>
            <person name="Courvalin P."/>
            <person name="Perichon B."/>
            <person name="Grillot-Courvalin C."/>
            <person name="Clermont D."/>
            <person name="Rocha E."/>
            <person name="Yoon E.-J."/>
            <person name="Nemec A."/>
            <person name="Walker B."/>
            <person name="Young S.K."/>
            <person name="Zeng Q."/>
            <person name="Gargeya S."/>
            <person name="Fitzgerald M."/>
            <person name="Haas B."/>
            <person name="Abouelleil A."/>
            <person name="Alvarado L."/>
            <person name="Arachchi H.M."/>
            <person name="Berlin A.M."/>
            <person name="Chapman S.B."/>
            <person name="Dewar J."/>
            <person name="Goldberg J."/>
            <person name="Griggs A."/>
            <person name="Gujja S."/>
            <person name="Hansen M."/>
            <person name="Howarth C."/>
            <person name="Imamovic A."/>
            <person name="Larimer J."/>
            <person name="McCowan C."/>
            <person name="Murphy C."/>
            <person name="Neiman D."/>
            <person name="Pearson M."/>
            <person name="Priest M."/>
            <person name="Roberts A."/>
            <person name="Saif S."/>
            <person name="Shea T."/>
            <person name="Sisk P."/>
            <person name="Sykes S."/>
            <person name="Wortman J."/>
            <person name="Nusbaum C."/>
            <person name="Birren B."/>
        </authorList>
    </citation>
    <scope>NUCLEOTIDE SEQUENCE [LARGE SCALE GENOMIC DNA]</scope>
    <source>
        <strain evidence="3">ATCC 31012 / DSM 23050 / BCRC 14357 / CCUG 45561 / CIP 110063 / KCTC 2702 / LMG 19082 / RAG-1</strain>
    </source>
</reference>
<dbReference type="eggNOG" id="COG4967">
    <property type="taxonomic scope" value="Bacteria"/>
</dbReference>
<dbReference type="NCBIfam" id="TIGR02523">
    <property type="entry name" value="type_IV_pilV"/>
    <property type="match status" value="1"/>
</dbReference>
<dbReference type="InterPro" id="IPR013362">
    <property type="entry name" value="Pilus_4_PilV"/>
</dbReference>
<dbReference type="Proteomes" id="UP000018445">
    <property type="component" value="Unassembled WGS sequence"/>
</dbReference>
<evidence type="ECO:0000313" key="2">
    <source>
        <dbReference type="EMBL" id="ENV38064.1"/>
    </source>
</evidence>
<keyword evidence="3" id="KW-1185">Reference proteome</keyword>
<organism evidence="2 3">
    <name type="scientific">Acinetobacter venetianus (strain ATCC 31012 / DSM 23050 / BCRC 14357 / CCUG 45561 / CIP 110063 / KCTC 2702 / LMG 19082 / RAG-1)</name>
    <dbReference type="NCBI Taxonomy" id="1191460"/>
    <lineage>
        <taxon>Bacteria</taxon>
        <taxon>Pseudomonadati</taxon>
        <taxon>Pseudomonadota</taxon>
        <taxon>Gammaproteobacteria</taxon>
        <taxon>Moraxellales</taxon>
        <taxon>Moraxellaceae</taxon>
        <taxon>Acinetobacter</taxon>
    </lineage>
</organism>
<dbReference type="PATRIC" id="fig|1191460.12.peg.814"/>
<accession>N8ZWD0</accession>
<sequence length="174" mass="18713">MEVLVALLLLAIGVLGYVALQLRAFDASAEAMQKSQAMVIMRALAENMRVNKTQINNYPVFVRSYSGFDATTPSPTNCFDSACSLNQVAQFDAYQTARNANQLGIHLTMDNCPGVTATMTMRRQCIYAFWGKTQPVIVTTGSGSSATTSADVSSCMGNDGVYVNGASCLMMEAY</sequence>
<feature type="domain" description="Type IV pilin Tt1218-like" evidence="1">
    <location>
        <begin position="19"/>
        <end position="93"/>
    </location>
</feature>
<evidence type="ECO:0000259" key="1">
    <source>
        <dbReference type="Pfam" id="PF22150"/>
    </source>
</evidence>
<gene>
    <name evidence="2" type="ORF">F959_00821</name>
</gene>
<dbReference type="EMBL" id="APPO01000008">
    <property type="protein sequence ID" value="ENV38064.1"/>
    <property type="molecule type" value="Genomic_DNA"/>
</dbReference>
<dbReference type="Pfam" id="PF22150">
    <property type="entry name" value="Tt1218-like"/>
    <property type="match status" value="1"/>
</dbReference>
<dbReference type="AlphaFoldDB" id="N8ZWD0"/>
<comment type="caution">
    <text evidence="2">The sequence shown here is derived from an EMBL/GenBank/DDBJ whole genome shotgun (WGS) entry which is preliminary data.</text>
</comment>